<evidence type="ECO:0000256" key="9">
    <source>
        <dbReference type="ARBA" id="ARBA00022989"/>
    </source>
</evidence>
<keyword evidence="6" id="KW-0479">Metal-binding</keyword>
<evidence type="ECO:0000256" key="12">
    <source>
        <dbReference type="ARBA" id="ARBA00061005"/>
    </source>
</evidence>
<feature type="transmembrane region" description="Helical" evidence="15">
    <location>
        <begin position="94"/>
        <end position="113"/>
    </location>
</feature>
<dbReference type="PANTHER" id="PTHR13620">
    <property type="entry name" value="3-5 EXONUCLEASE"/>
    <property type="match status" value="1"/>
</dbReference>
<evidence type="ECO:0000256" key="2">
    <source>
        <dbReference type="ARBA" id="ARBA00001946"/>
    </source>
</evidence>
<gene>
    <name evidence="17" type="ORF">OTU49_015927</name>
</gene>
<dbReference type="CDD" id="cd06141">
    <property type="entry name" value="WRN_exo"/>
    <property type="match status" value="1"/>
</dbReference>
<comment type="similarity">
    <text evidence="12">Belongs to the EXD2 family.</text>
</comment>
<dbReference type="SMART" id="SM00474">
    <property type="entry name" value="35EXOc"/>
    <property type="match status" value="1"/>
</dbReference>
<dbReference type="FunFam" id="3.30.420.10:FF:000041">
    <property type="entry name" value="Exonuclease 3'-5' domain containing 2"/>
    <property type="match status" value="1"/>
</dbReference>
<name>A0AAW0YAK7_CHEQU</name>
<protein>
    <recommendedName>
        <fullName evidence="13">Exonuclease 3'-5' domain-containing protein 2</fullName>
    </recommendedName>
</protein>
<dbReference type="SUPFAM" id="SSF53098">
    <property type="entry name" value="Ribonuclease H-like"/>
    <property type="match status" value="1"/>
</dbReference>
<dbReference type="Gene3D" id="3.30.420.10">
    <property type="entry name" value="Ribonuclease H-like superfamily/Ribonuclease H"/>
    <property type="match status" value="1"/>
</dbReference>
<evidence type="ECO:0000256" key="5">
    <source>
        <dbReference type="ARBA" id="ARBA00022722"/>
    </source>
</evidence>
<comment type="caution">
    <text evidence="17">The sequence shown here is derived from an EMBL/GenBank/DDBJ whole genome shotgun (WGS) entry which is preliminary data.</text>
</comment>
<dbReference type="InterPro" id="IPR002562">
    <property type="entry name" value="3'-5'_exonuclease_dom"/>
</dbReference>
<organism evidence="17 18">
    <name type="scientific">Cherax quadricarinatus</name>
    <name type="common">Australian red claw crayfish</name>
    <dbReference type="NCBI Taxonomy" id="27406"/>
    <lineage>
        <taxon>Eukaryota</taxon>
        <taxon>Metazoa</taxon>
        <taxon>Ecdysozoa</taxon>
        <taxon>Arthropoda</taxon>
        <taxon>Crustacea</taxon>
        <taxon>Multicrustacea</taxon>
        <taxon>Malacostraca</taxon>
        <taxon>Eumalacostraca</taxon>
        <taxon>Eucarida</taxon>
        <taxon>Decapoda</taxon>
        <taxon>Pleocyemata</taxon>
        <taxon>Astacidea</taxon>
        <taxon>Parastacoidea</taxon>
        <taxon>Parastacidae</taxon>
        <taxon>Cherax</taxon>
    </lineage>
</organism>
<feature type="transmembrane region" description="Helical" evidence="15">
    <location>
        <begin position="12"/>
        <end position="33"/>
    </location>
</feature>
<reference evidence="17 18" key="1">
    <citation type="journal article" date="2024" name="BMC Genomics">
        <title>Genome assembly of redclaw crayfish (Cherax quadricarinatus) provides insights into its immune adaptation and hypoxia tolerance.</title>
        <authorList>
            <person name="Liu Z."/>
            <person name="Zheng J."/>
            <person name="Li H."/>
            <person name="Fang K."/>
            <person name="Wang S."/>
            <person name="He J."/>
            <person name="Zhou D."/>
            <person name="Weng S."/>
            <person name="Chi M."/>
            <person name="Gu Z."/>
            <person name="He J."/>
            <person name="Li F."/>
            <person name="Wang M."/>
        </authorList>
    </citation>
    <scope>NUCLEOTIDE SEQUENCE [LARGE SCALE GENOMIC DNA]</scope>
    <source>
        <strain evidence="17">ZL_2023a</strain>
    </source>
</reference>
<dbReference type="InterPro" id="IPR051132">
    <property type="entry name" value="3-5_Exonuclease_domain"/>
</dbReference>
<keyword evidence="18" id="KW-1185">Reference proteome</keyword>
<evidence type="ECO:0000256" key="3">
    <source>
        <dbReference type="ARBA" id="ARBA00004325"/>
    </source>
</evidence>
<comment type="cofactor">
    <cofactor evidence="1">
        <name>Mn(2+)</name>
        <dbReference type="ChEBI" id="CHEBI:29035"/>
    </cofactor>
</comment>
<dbReference type="Pfam" id="PF01612">
    <property type="entry name" value="DNA_pol_A_exo1"/>
    <property type="match status" value="1"/>
</dbReference>
<evidence type="ECO:0000259" key="16">
    <source>
        <dbReference type="SMART" id="SM00474"/>
    </source>
</evidence>
<dbReference type="Proteomes" id="UP001445076">
    <property type="component" value="Unassembled WGS sequence"/>
</dbReference>
<evidence type="ECO:0000313" key="17">
    <source>
        <dbReference type="EMBL" id="KAK8748662.1"/>
    </source>
</evidence>
<evidence type="ECO:0000256" key="1">
    <source>
        <dbReference type="ARBA" id="ARBA00001936"/>
    </source>
</evidence>
<dbReference type="GO" id="GO:0006310">
    <property type="term" value="P:DNA recombination"/>
    <property type="evidence" value="ECO:0007669"/>
    <property type="project" value="UniProtKB-ARBA"/>
</dbReference>
<keyword evidence="7" id="KW-0378">Hydrolase</keyword>
<dbReference type="PANTHER" id="PTHR13620:SF104">
    <property type="entry name" value="EXONUCLEASE 3'-5' DOMAIN-CONTAINING PROTEIN 2"/>
    <property type="match status" value="1"/>
</dbReference>
<keyword evidence="9 15" id="KW-1133">Transmembrane helix</keyword>
<proteinExistence type="inferred from homology"/>
<keyword evidence="5" id="KW-0540">Nuclease</keyword>
<dbReference type="GO" id="GO:0046872">
    <property type="term" value="F:metal ion binding"/>
    <property type="evidence" value="ECO:0007669"/>
    <property type="project" value="UniProtKB-KW"/>
</dbReference>
<comment type="subcellular location">
    <subcellularLocation>
        <location evidence="3">Mitochondrion membrane</location>
    </subcellularLocation>
</comment>
<dbReference type="InterPro" id="IPR036397">
    <property type="entry name" value="RNaseH_sf"/>
</dbReference>
<evidence type="ECO:0000256" key="15">
    <source>
        <dbReference type="SAM" id="Phobius"/>
    </source>
</evidence>
<keyword evidence="11 15" id="KW-0472">Membrane</keyword>
<dbReference type="GO" id="GO:0005634">
    <property type="term" value="C:nucleus"/>
    <property type="evidence" value="ECO:0007669"/>
    <property type="project" value="TreeGrafter"/>
</dbReference>
<feature type="region of interest" description="Disordered" evidence="14">
    <location>
        <begin position="719"/>
        <end position="746"/>
    </location>
</feature>
<evidence type="ECO:0000313" key="18">
    <source>
        <dbReference type="Proteomes" id="UP001445076"/>
    </source>
</evidence>
<evidence type="ECO:0000256" key="8">
    <source>
        <dbReference type="ARBA" id="ARBA00022839"/>
    </source>
</evidence>
<sequence length="757" mass="85928">MIWKWIQENPAVVVDFVIVGSVVLLIYYHKAVAKAVRSWRMLRSVKAVEKRIHVVTSQEGWAKVLPILYREAQQEGVVGFDCEWVQVRCRRRPVALLQLASCSGLCVLVRLSHMKSSLPLSLKEFLEDKAILKVGVGPLEDSNYLTADYGLKVRGCVDLRYLVQQCQESEVSCASKPARGGKSAGGMGLNSLAQKYLDRTLDKDWRVRASDWEAETLTKRQERYAAEDALVGVHILMVLMERLWVSCPPLVPFLPPTAWHQHLATAVHYICQGLIDVRFSNKQQDAGTTQSNSTCAPLKQKLHTQDHPVRKGPLYYNCQLRAPDDEPLCTIDPNKARWYVKEGLGDLINEEPLVVRLKFEPAGRPQAEKEDGWFYLQKRLNICVVCGKDESYIRKNVVPHEYRKHFPAILKHHQNHDVLLLCFACHRQSNMQDNVFRSELAREFNAPVGVEQNFKVAVDNSRKFVRNAARALLKNRDNIPTKKVSEMEKLVKDFYKVDDILSEHLQDAANMDINFLNEGFQVHGQKIYELYEKIGLVKLEQRWRQHFLDSMKPQYMPECWSVKHNVYKLGLKMGRLPLEHPNRLIYQMALVGTEGTIDIPYTPRSFREATQLDTSSSASRDAPPEHLVSTQLTAVNGDITFGNALAEVNYATSRNKSGTEKTAVKSSQKESSRINISKSKDKAFMGNMLVHGSSSPEKSNIPQKESGKHYQVPYISTKPEVMEDSSQKVYDGDTCSDKVEADTAEDSDVDVVIEDIS</sequence>
<evidence type="ECO:0000256" key="7">
    <source>
        <dbReference type="ARBA" id="ARBA00022801"/>
    </source>
</evidence>
<dbReference type="GO" id="GO:0000175">
    <property type="term" value="F:3'-5'-RNA exonuclease activity"/>
    <property type="evidence" value="ECO:0007669"/>
    <property type="project" value="UniProtKB-ARBA"/>
</dbReference>
<dbReference type="GO" id="GO:0031966">
    <property type="term" value="C:mitochondrial membrane"/>
    <property type="evidence" value="ECO:0007669"/>
    <property type="project" value="UniProtKB-SubCell"/>
</dbReference>
<accession>A0AAW0YAK7</accession>
<evidence type="ECO:0000256" key="6">
    <source>
        <dbReference type="ARBA" id="ARBA00022723"/>
    </source>
</evidence>
<evidence type="ECO:0000256" key="10">
    <source>
        <dbReference type="ARBA" id="ARBA00023128"/>
    </source>
</evidence>
<keyword evidence="4 15" id="KW-0812">Transmembrane</keyword>
<keyword evidence="8" id="KW-0269">Exonuclease</keyword>
<dbReference type="EMBL" id="JARKIK010000011">
    <property type="protein sequence ID" value="KAK8748662.1"/>
    <property type="molecule type" value="Genomic_DNA"/>
</dbReference>
<dbReference type="GO" id="GO:0003676">
    <property type="term" value="F:nucleic acid binding"/>
    <property type="evidence" value="ECO:0007669"/>
    <property type="project" value="InterPro"/>
</dbReference>
<evidence type="ECO:0000256" key="11">
    <source>
        <dbReference type="ARBA" id="ARBA00023136"/>
    </source>
</evidence>
<keyword evidence="10" id="KW-0496">Mitochondrion</keyword>
<comment type="cofactor">
    <cofactor evidence="2">
        <name>Mg(2+)</name>
        <dbReference type="ChEBI" id="CHEBI:18420"/>
    </cofactor>
</comment>
<dbReference type="AlphaFoldDB" id="A0AAW0YAK7"/>
<feature type="domain" description="3'-5' exonuclease" evidence="16">
    <location>
        <begin position="52"/>
        <end position="244"/>
    </location>
</feature>
<evidence type="ECO:0000256" key="4">
    <source>
        <dbReference type="ARBA" id="ARBA00022692"/>
    </source>
</evidence>
<dbReference type="InterPro" id="IPR012337">
    <property type="entry name" value="RNaseH-like_sf"/>
</dbReference>
<evidence type="ECO:0000256" key="13">
    <source>
        <dbReference type="ARBA" id="ARBA00069878"/>
    </source>
</evidence>
<evidence type="ECO:0000256" key="14">
    <source>
        <dbReference type="SAM" id="MobiDB-lite"/>
    </source>
</evidence>